<feature type="compositionally biased region" description="Low complexity" evidence="1">
    <location>
        <begin position="39"/>
        <end position="52"/>
    </location>
</feature>
<sequence length="1078" mass="112363">MSSSSSAASLGSGVARQWHARAATRAARDWPSPPVRVLPVPKVHAAAAATPAKAHDAPPSRAQGSPPEVDRAAQAAAQRHPNGYPGQVTGVTRRRSAQNIVLLARSQPAREPQHVAPDSAGALSRATAGGLIPRAPRETHSSPPQPRSSARRRPAECTGSPGKPRTATMPAPADSVLPRYSDAEGMARVRAKEAATQERWRRVREQVDAQKERERRREEEERQASSRDSEWISTDADMSRGSSAQGLAPPARLAGDVPLSINEIIRRGSEGLRIAPRGCVGADSPASPSTLQRSPRLDLRAAAAGAAADVPATYAASSHALGRDLPHTPRSARVPVRSINDIINGIPLPPAALRSDASAANQSDATPRLRTISAAASDDGTLSDASESSVDSVGREVRETLRASQLINPQTRTHRSLLKDRRDAAASPTLELPDTHRLHHATSFPTRPARNQTPSPQLGASEFGALQKPPVYARKSAPGSANASVRNRTLSNISVASANARLASSQTPRSAEAAPPVPSLSASEDASVSSFIRSSKLTRVVTLSRAPYAGLRVSLADVGDPVGHPVVVFLGLGAVRYLVGLYDEMAAAMGLRLICVDRWGMGRTDDLPSERRGVLLWSGVVHEVADELGLSRFSVLAHSAGAPYAMATCLTSSPGTIAGPAHLLAPWVGAEVESGYKWLKYVPDGIIKTAQAAEWRMQGWKLGKLPTLQTDTPPLGTAASRKGRGSQEPSSSDPPMSPHDASQNAADVSLDAALKTPTLNVPSPVLSSTRPLKQKSSKTGLFGGIFGATNGPQSPRRSPTPSTPATPALPDASALSSPRQTAAPSAFASIAARSEMPTWESSSSLAGSAGAARLDTSPAASRDARPSLDGVPKLTARRSLRVLKRSASGVDVTAAASVPADPSQGSKVTRRSSVMGPADGARGSSAGSTALSSPAALSFPAFQDGSGPSTPTHAASSSSSVSSATTRGGSSGPASDLPTALLRASHAESLAGGTADLLTILGRSSQRPWGFSYPDVRHPVLVWHGDRDERISLASAQWMEREMADCTVRVVKGAGHGLMTNIDVVVSALESIASYRDL</sequence>
<dbReference type="STRING" id="58919.A0A316ZF80"/>
<feature type="compositionally biased region" description="Low complexity" evidence="1">
    <location>
        <begin position="916"/>
        <end position="938"/>
    </location>
</feature>
<dbReference type="OrthoDB" id="435520at2759"/>
<dbReference type="InterPro" id="IPR029058">
    <property type="entry name" value="AB_hydrolase_fold"/>
</dbReference>
<feature type="compositionally biased region" description="Polar residues" evidence="1">
    <location>
        <begin position="402"/>
        <end position="411"/>
    </location>
</feature>
<dbReference type="InterPro" id="IPR050471">
    <property type="entry name" value="AB_hydrolase"/>
</dbReference>
<dbReference type="EMBL" id="KZ819287">
    <property type="protein sequence ID" value="PWN99896.1"/>
    <property type="molecule type" value="Genomic_DNA"/>
</dbReference>
<gene>
    <name evidence="2" type="ORF">FA09DRAFT_328669</name>
</gene>
<dbReference type="Proteomes" id="UP000245946">
    <property type="component" value="Unassembled WGS sequence"/>
</dbReference>
<feature type="compositionally biased region" description="Polar residues" evidence="1">
    <location>
        <begin position="758"/>
        <end position="771"/>
    </location>
</feature>
<proteinExistence type="predicted"/>
<feature type="region of interest" description="Disordered" evidence="1">
    <location>
        <begin position="705"/>
        <end position="744"/>
    </location>
</feature>
<feature type="compositionally biased region" description="Low complexity" evidence="1">
    <location>
        <begin position="794"/>
        <end position="821"/>
    </location>
</feature>
<dbReference type="SUPFAM" id="SSF53474">
    <property type="entry name" value="alpha/beta-Hydrolases"/>
    <property type="match status" value="1"/>
</dbReference>
<feature type="region of interest" description="Disordered" evidence="1">
    <location>
        <begin position="501"/>
        <end position="522"/>
    </location>
</feature>
<accession>A0A316ZF80</accession>
<feature type="region of interest" description="Disordered" evidence="1">
    <location>
        <begin position="758"/>
        <end position="821"/>
    </location>
</feature>
<feature type="compositionally biased region" description="Polar residues" evidence="1">
    <location>
        <begin position="443"/>
        <end position="458"/>
    </location>
</feature>
<dbReference type="RefSeq" id="XP_025600175.1">
    <property type="nucleotide sequence ID" value="XM_025741866.1"/>
</dbReference>
<keyword evidence="3" id="KW-1185">Reference proteome</keyword>
<feature type="region of interest" description="Disordered" evidence="1">
    <location>
        <begin position="886"/>
        <end position="977"/>
    </location>
</feature>
<organism evidence="2 3">
    <name type="scientific">Tilletiopsis washingtonensis</name>
    <dbReference type="NCBI Taxonomy" id="58919"/>
    <lineage>
        <taxon>Eukaryota</taxon>
        <taxon>Fungi</taxon>
        <taxon>Dikarya</taxon>
        <taxon>Basidiomycota</taxon>
        <taxon>Ustilaginomycotina</taxon>
        <taxon>Exobasidiomycetes</taxon>
        <taxon>Entylomatales</taxon>
        <taxon>Entylomatales incertae sedis</taxon>
        <taxon>Tilletiopsis</taxon>
    </lineage>
</organism>
<feature type="compositionally biased region" description="Low complexity" evidence="1">
    <location>
        <begin position="946"/>
        <end position="975"/>
    </location>
</feature>
<dbReference type="GeneID" id="37269410"/>
<evidence type="ECO:0000313" key="2">
    <source>
        <dbReference type="EMBL" id="PWN99896.1"/>
    </source>
</evidence>
<name>A0A316ZF80_9BASI</name>
<feature type="region of interest" description="Disordered" evidence="1">
    <location>
        <begin position="1"/>
        <end position="253"/>
    </location>
</feature>
<feature type="compositionally biased region" description="Low complexity" evidence="1">
    <location>
        <begin position="1"/>
        <end position="13"/>
    </location>
</feature>
<reference evidence="2 3" key="1">
    <citation type="journal article" date="2018" name="Mol. Biol. Evol.">
        <title>Broad Genomic Sampling Reveals a Smut Pathogenic Ancestry of the Fungal Clade Ustilaginomycotina.</title>
        <authorList>
            <person name="Kijpornyongpan T."/>
            <person name="Mondo S.J."/>
            <person name="Barry K."/>
            <person name="Sandor L."/>
            <person name="Lee J."/>
            <person name="Lipzen A."/>
            <person name="Pangilinan J."/>
            <person name="LaButti K."/>
            <person name="Hainaut M."/>
            <person name="Henrissat B."/>
            <person name="Grigoriev I.V."/>
            <person name="Spatafora J.W."/>
            <person name="Aime M.C."/>
        </authorList>
    </citation>
    <scope>NUCLEOTIDE SEQUENCE [LARGE SCALE GENOMIC DNA]</scope>
    <source>
        <strain evidence="2 3">MCA 4186</strain>
    </source>
</reference>
<dbReference type="PANTHER" id="PTHR43433:SF10">
    <property type="entry name" value="AB HYDROLASE-1 DOMAIN-CONTAINING PROTEIN"/>
    <property type="match status" value="1"/>
</dbReference>
<evidence type="ECO:0000313" key="3">
    <source>
        <dbReference type="Proteomes" id="UP000245946"/>
    </source>
</evidence>
<feature type="region of interest" description="Disordered" evidence="1">
    <location>
        <begin position="373"/>
        <end position="462"/>
    </location>
</feature>
<evidence type="ECO:0000256" key="1">
    <source>
        <dbReference type="SAM" id="MobiDB-lite"/>
    </source>
</evidence>
<dbReference type="Gene3D" id="3.40.50.1820">
    <property type="entry name" value="alpha/beta hydrolase"/>
    <property type="match status" value="2"/>
</dbReference>
<dbReference type="AlphaFoldDB" id="A0A316ZF80"/>
<feature type="compositionally biased region" description="Basic and acidic residues" evidence="1">
    <location>
        <begin position="181"/>
        <end position="230"/>
    </location>
</feature>
<feature type="region of interest" description="Disordered" evidence="1">
    <location>
        <begin position="853"/>
        <end position="872"/>
    </location>
</feature>
<protein>
    <recommendedName>
        <fullName evidence="4">Alpha/beta-hydrolase</fullName>
    </recommendedName>
</protein>
<evidence type="ECO:0008006" key="4">
    <source>
        <dbReference type="Google" id="ProtNLM"/>
    </source>
</evidence>
<dbReference type="PANTHER" id="PTHR43433">
    <property type="entry name" value="HYDROLASE, ALPHA/BETA FOLD FAMILY PROTEIN"/>
    <property type="match status" value="1"/>
</dbReference>